<dbReference type="Proteomes" id="UP001500618">
    <property type="component" value="Unassembled WGS sequence"/>
</dbReference>
<dbReference type="Pfam" id="PF14200">
    <property type="entry name" value="RicinB_lectin_2"/>
    <property type="match status" value="1"/>
</dbReference>
<feature type="compositionally biased region" description="Low complexity" evidence="1">
    <location>
        <begin position="369"/>
        <end position="383"/>
    </location>
</feature>
<feature type="compositionally biased region" description="Pro residues" evidence="1">
    <location>
        <begin position="384"/>
        <end position="404"/>
    </location>
</feature>
<gene>
    <name evidence="3" type="ORF">GCM10009765_38810</name>
</gene>
<dbReference type="PROSITE" id="PS50231">
    <property type="entry name" value="RICIN_B_LECTIN"/>
    <property type="match status" value="1"/>
</dbReference>
<dbReference type="Gene3D" id="2.80.10.50">
    <property type="match status" value="1"/>
</dbReference>
<dbReference type="InterPro" id="IPR000772">
    <property type="entry name" value="Ricin_B_lectin"/>
</dbReference>
<dbReference type="SUPFAM" id="SSF53955">
    <property type="entry name" value="Lysozyme-like"/>
    <property type="match status" value="1"/>
</dbReference>
<comment type="caution">
    <text evidence="3">The sequence shown here is derived from an EMBL/GenBank/DDBJ whole genome shotgun (WGS) entry which is preliminary data.</text>
</comment>
<sequence>MRLTAIRRLFRRATTPTRAERPLRALMRVWWLTATLALVVAVLFATQGFSTYNPVLAGTHELTGTPVPAVDLPTIQSAALSCPALSGPKVAAQLMATGAFDSGASGGPTVDGLDPSQWRKWLPWPDADRDDRRANIVALAHQTCELIGQVRAAGMTEDPWRTAVAASKTGLQAVLDAKGIPADAKAYVETVGTYADWYAQQSDFQAPDTYVGGPGPQMAAPQAKAVPDQYVAAVLKAGRICPAVTPAKIASQLMAASGFDPNKQSASGAQGIAQFPPEVWKQYAQSALDSPWNPDSAIERLGSALCDLSSQLSPLAGGDPYKLALAAFQWGATAVREAGGVPKSAKLQGDTNLAQTYVDYYAKDPRLTPGKAPSPSPSASQPASPAPPAPPASGKPAPPKPPAPQFDTSVSYQITNAWSGLVLDIPGDDNNPSAGVNVQQWHNQRAKDQFWRLVPVGKSGYYQIINGYSGKALAVKGDSHDDSAQIVQNDPSDSDGQQWQFQYAPNGSFWIANRGSGAVLDVYGDDDNTSDAGTIDQYHRQPTAQDQRWRLTR</sequence>
<organism evidence="3 4">
    <name type="scientific">Fodinicola feengrottensis</name>
    <dbReference type="NCBI Taxonomy" id="435914"/>
    <lineage>
        <taxon>Bacteria</taxon>
        <taxon>Bacillati</taxon>
        <taxon>Actinomycetota</taxon>
        <taxon>Actinomycetes</taxon>
        <taxon>Mycobacteriales</taxon>
        <taxon>Fodinicola</taxon>
    </lineage>
</organism>
<accession>A0ABP4TC78</accession>
<reference evidence="4" key="1">
    <citation type="journal article" date="2019" name="Int. J. Syst. Evol. Microbiol.">
        <title>The Global Catalogue of Microorganisms (GCM) 10K type strain sequencing project: providing services to taxonomists for standard genome sequencing and annotation.</title>
        <authorList>
            <consortium name="The Broad Institute Genomics Platform"/>
            <consortium name="The Broad Institute Genome Sequencing Center for Infectious Disease"/>
            <person name="Wu L."/>
            <person name="Ma J."/>
        </authorList>
    </citation>
    <scope>NUCLEOTIDE SEQUENCE [LARGE SCALE GENOMIC DNA]</scope>
    <source>
        <strain evidence="4">JCM 14718</strain>
    </source>
</reference>
<dbReference type="CDD" id="cd00161">
    <property type="entry name" value="beta-trefoil_Ricin-like"/>
    <property type="match status" value="1"/>
</dbReference>
<evidence type="ECO:0000256" key="1">
    <source>
        <dbReference type="SAM" id="MobiDB-lite"/>
    </source>
</evidence>
<dbReference type="SUPFAM" id="SSF50370">
    <property type="entry name" value="Ricin B-like lectins"/>
    <property type="match status" value="1"/>
</dbReference>
<feature type="domain" description="Ricin B lectin" evidence="2">
    <location>
        <begin position="410"/>
        <end position="552"/>
    </location>
</feature>
<name>A0ABP4TC78_9ACTN</name>
<dbReference type="SMART" id="SM00458">
    <property type="entry name" value="RICIN"/>
    <property type="match status" value="1"/>
</dbReference>
<protein>
    <recommendedName>
        <fullName evidence="2">Ricin B lectin domain-containing protein</fullName>
    </recommendedName>
</protein>
<evidence type="ECO:0000313" key="3">
    <source>
        <dbReference type="EMBL" id="GAA1685742.1"/>
    </source>
</evidence>
<keyword evidence="4" id="KW-1185">Reference proteome</keyword>
<proteinExistence type="predicted"/>
<evidence type="ECO:0000313" key="4">
    <source>
        <dbReference type="Proteomes" id="UP001500618"/>
    </source>
</evidence>
<dbReference type="Gene3D" id="1.10.530.10">
    <property type="match status" value="1"/>
</dbReference>
<dbReference type="InterPro" id="IPR023346">
    <property type="entry name" value="Lysozyme-like_dom_sf"/>
</dbReference>
<dbReference type="RefSeq" id="WP_344311637.1">
    <property type="nucleotide sequence ID" value="NZ_BAAANY010000013.1"/>
</dbReference>
<feature type="region of interest" description="Disordered" evidence="1">
    <location>
        <begin position="364"/>
        <end position="408"/>
    </location>
</feature>
<dbReference type="EMBL" id="BAAANY010000013">
    <property type="protein sequence ID" value="GAA1685742.1"/>
    <property type="molecule type" value="Genomic_DNA"/>
</dbReference>
<dbReference type="InterPro" id="IPR035992">
    <property type="entry name" value="Ricin_B-like_lectins"/>
</dbReference>
<evidence type="ECO:0000259" key="2">
    <source>
        <dbReference type="SMART" id="SM00458"/>
    </source>
</evidence>